<protein>
    <submittedName>
        <fullName evidence="1">Uncharacterized protein</fullName>
    </submittedName>
</protein>
<sequence>MNINQALLAGARAFLNGKPRAPAQNGQFMEALFKEDPERKCSTAELLQAFLTGWDRASLGHDAPPDFPSALAFRRIMAFAEDGTAPMSFVEYRIHSADPGFYFRHNGFTSQLYPTFDEAVEAAGKDAALTEEERQALRV</sequence>
<organism evidence="1">
    <name type="scientific">Herbaspirillum huttiense subsp. nephrolepidis</name>
    <dbReference type="NCBI Taxonomy" id="3075126"/>
    <lineage>
        <taxon>Bacteria</taxon>
        <taxon>Pseudomonadati</taxon>
        <taxon>Pseudomonadota</taxon>
        <taxon>Betaproteobacteria</taxon>
        <taxon>Burkholderiales</taxon>
        <taxon>Oxalobacteraceae</taxon>
        <taxon>Herbaspirillum</taxon>
    </lineage>
</organism>
<name>A0AAE4K6W4_9BURK</name>
<dbReference type="RefSeq" id="WP_310839133.1">
    <property type="nucleotide sequence ID" value="NZ_JAVLSM010000029.1"/>
</dbReference>
<dbReference type="EMBL" id="JAVRAA010000005">
    <property type="protein sequence ID" value="MDT0337743.1"/>
    <property type="molecule type" value="Genomic_DNA"/>
</dbReference>
<comment type="caution">
    <text evidence="1">The sequence shown here is derived from an EMBL/GenBank/DDBJ whole genome shotgun (WGS) entry which is preliminary data.</text>
</comment>
<evidence type="ECO:0000313" key="1">
    <source>
        <dbReference type="EMBL" id="MDT0337743.1"/>
    </source>
</evidence>
<proteinExistence type="predicted"/>
<reference evidence="1" key="1">
    <citation type="submission" date="2023-02" db="EMBL/GenBank/DDBJ databases">
        <title>Description of Herbaspirillum huttiense subsp. nephrolepsisexaltata and Herbaspirillum huttiense subsp. lycopersicon.</title>
        <authorList>
            <person name="Poudel M."/>
            <person name="Sharma A."/>
            <person name="Goss E."/>
            <person name="Tapia J.H."/>
            <person name="Harmon C.M."/>
            <person name="Jones J.B."/>
        </authorList>
    </citation>
    <scope>NUCLEOTIDE SEQUENCE</scope>
    <source>
        <strain evidence="1">NC40101</strain>
    </source>
</reference>
<accession>A0AAE4K6W4</accession>
<dbReference type="AlphaFoldDB" id="A0AAE4K6W4"/>
<gene>
    <name evidence="1" type="ORF">RJN63_12935</name>
</gene>